<accession>A0A6M5Y893</accession>
<dbReference type="SUPFAM" id="SSF54427">
    <property type="entry name" value="NTF2-like"/>
    <property type="match status" value="1"/>
</dbReference>
<dbReference type="InterPro" id="IPR009959">
    <property type="entry name" value="Cyclase_SnoaL-like"/>
</dbReference>
<dbReference type="Gene3D" id="3.10.450.50">
    <property type="match status" value="1"/>
</dbReference>
<proteinExistence type="predicted"/>
<evidence type="ECO:0000313" key="2">
    <source>
        <dbReference type="Proteomes" id="UP000502756"/>
    </source>
</evidence>
<organism evidence="1 2">
    <name type="scientific">Spirosoma taeanense</name>
    <dbReference type="NCBI Taxonomy" id="2735870"/>
    <lineage>
        <taxon>Bacteria</taxon>
        <taxon>Pseudomonadati</taxon>
        <taxon>Bacteroidota</taxon>
        <taxon>Cytophagia</taxon>
        <taxon>Cytophagales</taxon>
        <taxon>Cytophagaceae</taxon>
        <taxon>Spirosoma</taxon>
    </lineage>
</organism>
<dbReference type="Pfam" id="PF07366">
    <property type="entry name" value="SnoaL"/>
    <property type="match status" value="1"/>
</dbReference>
<gene>
    <name evidence="1" type="ORF">HNV11_12345</name>
</gene>
<name>A0A6M5Y893_9BACT</name>
<dbReference type="EMBL" id="CP053435">
    <property type="protein sequence ID" value="QJW90109.1"/>
    <property type="molecule type" value="Genomic_DNA"/>
</dbReference>
<dbReference type="RefSeq" id="WP_171739953.1">
    <property type="nucleotide sequence ID" value="NZ_CP053435.1"/>
</dbReference>
<protein>
    <submittedName>
        <fullName evidence="1">SnoaL-like domain-containing protein</fullName>
    </submittedName>
</protein>
<sequence>MNTVQQDTISTQTRKGACLAFFTAYDDLDTARMIGLAAPDATVHFRPLGDAGKGSFWEFGKGVWDLLIDCFPDLSNSVDSLSAEGDTVTANVTIEGTQAKEFMGLPSKGLRFNSDHIFVFRFNEADQIQELTIDWDHASFVRQLSEPVTQ</sequence>
<dbReference type="InterPro" id="IPR032710">
    <property type="entry name" value="NTF2-like_dom_sf"/>
</dbReference>
<evidence type="ECO:0000313" key="1">
    <source>
        <dbReference type="EMBL" id="QJW90109.1"/>
    </source>
</evidence>
<dbReference type="AlphaFoldDB" id="A0A6M5Y893"/>
<keyword evidence="2" id="KW-1185">Reference proteome</keyword>
<reference evidence="1 2" key="1">
    <citation type="submission" date="2020-05" db="EMBL/GenBank/DDBJ databases">
        <title>Genome sequencing of Spirosoma sp. TS118.</title>
        <authorList>
            <person name="Lee J.-H."/>
            <person name="Jeong S."/>
            <person name="Zhao L."/>
            <person name="Jung J.-H."/>
            <person name="Kim M.-K."/>
            <person name="Lim S."/>
        </authorList>
    </citation>
    <scope>NUCLEOTIDE SEQUENCE [LARGE SCALE GENOMIC DNA]</scope>
    <source>
        <strain evidence="1 2">TS118</strain>
    </source>
</reference>
<dbReference type="GO" id="GO:0030638">
    <property type="term" value="P:polyketide metabolic process"/>
    <property type="evidence" value="ECO:0007669"/>
    <property type="project" value="InterPro"/>
</dbReference>
<dbReference type="Proteomes" id="UP000502756">
    <property type="component" value="Chromosome"/>
</dbReference>
<dbReference type="KEGG" id="stae:HNV11_12345"/>